<dbReference type="PANTHER" id="PTHR34129:SF1">
    <property type="entry name" value="DUF952 DOMAIN-CONTAINING PROTEIN"/>
    <property type="match status" value="1"/>
</dbReference>
<dbReference type="PANTHER" id="PTHR34129">
    <property type="entry name" value="BLR1139 PROTEIN"/>
    <property type="match status" value="1"/>
</dbReference>
<gene>
    <name evidence="1" type="ORF">K431DRAFT_280756</name>
</gene>
<evidence type="ECO:0000313" key="1">
    <source>
        <dbReference type="EMBL" id="KAF2725399.1"/>
    </source>
</evidence>
<evidence type="ECO:0000313" key="2">
    <source>
        <dbReference type="Proteomes" id="UP000799441"/>
    </source>
</evidence>
<name>A0A9P4USU9_9PEZI</name>
<accession>A0A9P4USU9</accession>
<dbReference type="Gene3D" id="3.20.170.20">
    <property type="entry name" value="Protein of unknown function DUF952"/>
    <property type="match status" value="1"/>
</dbReference>
<protein>
    <submittedName>
        <fullName evidence="1">DUF952-domain-containing protein</fullName>
    </submittedName>
</protein>
<organism evidence="1 2">
    <name type="scientific">Polychaeton citri CBS 116435</name>
    <dbReference type="NCBI Taxonomy" id="1314669"/>
    <lineage>
        <taxon>Eukaryota</taxon>
        <taxon>Fungi</taxon>
        <taxon>Dikarya</taxon>
        <taxon>Ascomycota</taxon>
        <taxon>Pezizomycotina</taxon>
        <taxon>Dothideomycetes</taxon>
        <taxon>Dothideomycetidae</taxon>
        <taxon>Capnodiales</taxon>
        <taxon>Capnodiaceae</taxon>
        <taxon>Polychaeton</taxon>
    </lineage>
</organism>
<dbReference type="Proteomes" id="UP000799441">
    <property type="component" value="Unassembled WGS sequence"/>
</dbReference>
<dbReference type="SUPFAM" id="SSF56399">
    <property type="entry name" value="ADP-ribosylation"/>
    <property type="match status" value="1"/>
</dbReference>
<dbReference type="EMBL" id="MU003767">
    <property type="protein sequence ID" value="KAF2725399.1"/>
    <property type="molecule type" value="Genomic_DNA"/>
</dbReference>
<keyword evidence="2" id="KW-1185">Reference proteome</keyword>
<dbReference type="Pfam" id="PF06108">
    <property type="entry name" value="DUF952"/>
    <property type="match status" value="1"/>
</dbReference>
<proteinExistence type="predicted"/>
<comment type="caution">
    <text evidence="1">The sequence shown here is derived from an EMBL/GenBank/DDBJ whole genome shotgun (WGS) entry which is preliminary data.</text>
</comment>
<dbReference type="AlphaFoldDB" id="A0A9P4USU9"/>
<sequence length="123" mass="13879">MSEAKSHPTIAYKILNAPQWSAWQKTGTFSGASIDLTDGYIHLSTATQGAETYAKFFKGQQDLVVAEIDLDDLTDSLKWEPSRNNELFPHVYGEIKMESVDRVWDGDNVNEILFARLAQEQNL</sequence>
<reference evidence="1" key="1">
    <citation type="journal article" date="2020" name="Stud. Mycol.">
        <title>101 Dothideomycetes genomes: a test case for predicting lifestyles and emergence of pathogens.</title>
        <authorList>
            <person name="Haridas S."/>
            <person name="Albert R."/>
            <person name="Binder M."/>
            <person name="Bloem J."/>
            <person name="Labutti K."/>
            <person name="Salamov A."/>
            <person name="Andreopoulos B."/>
            <person name="Baker S."/>
            <person name="Barry K."/>
            <person name="Bills G."/>
            <person name="Bluhm B."/>
            <person name="Cannon C."/>
            <person name="Castanera R."/>
            <person name="Culley D."/>
            <person name="Daum C."/>
            <person name="Ezra D."/>
            <person name="Gonzalez J."/>
            <person name="Henrissat B."/>
            <person name="Kuo A."/>
            <person name="Liang C."/>
            <person name="Lipzen A."/>
            <person name="Lutzoni F."/>
            <person name="Magnuson J."/>
            <person name="Mondo S."/>
            <person name="Nolan M."/>
            <person name="Ohm R."/>
            <person name="Pangilinan J."/>
            <person name="Park H.-J."/>
            <person name="Ramirez L."/>
            <person name="Alfaro M."/>
            <person name="Sun H."/>
            <person name="Tritt A."/>
            <person name="Yoshinaga Y."/>
            <person name="Zwiers L.-H."/>
            <person name="Turgeon B."/>
            <person name="Goodwin S."/>
            <person name="Spatafora J."/>
            <person name="Crous P."/>
            <person name="Grigoriev I."/>
        </authorList>
    </citation>
    <scope>NUCLEOTIDE SEQUENCE</scope>
    <source>
        <strain evidence="1">CBS 116435</strain>
    </source>
</reference>
<dbReference type="InterPro" id="IPR009297">
    <property type="entry name" value="DUF952"/>
</dbReference>
<dbReference type="OrthoDB" id="3335358at2759"/>